<protein>
    <recommendedName>
        <fullName evidence="11">Aminopeptidase</fullName>
        <ecNumber evidence="11">3.4.11.-</ecNumber>
    </recommendedName>
</protein>
<evidence type="ECO:0000256" key="7">
    <source>
        <dbReference type="ARBA" id="ARBA00023049"/>
    </source>
</evidence>
<dbReference type="EC" id="3.4.11.-" evidence="11"/>
<dbReference type="PANTHER" id="PTHR11533:SF174">
    <property type="entry name" value="PUROMYCIN-SENSITIVE AMINOPEPTIDASE-RELATED"/>
    <property type="match status" value="1"/>
</dbReference>
<feature type="domain" description="Peptidase M1 membrane alanine aminopeptidase" evidence="12">
    <location>
        <begin position="250"/>
        <end position="467"/>
    </location>
</feature>
<dbReference type="FunFam" id="1.10.390.10:FF:000006">
    <property type="entry name" value="Puromycin-sensitive aminopeptidase"/>
    <property type="match status" value="1"/>
</dbReference>
<evidence type="ECO:0000313" key="15">
    <source>
        <dbReference type="EMBL" id="KAJ7641728.1"/>
    </source>
</evidence>
<evidence type="ECO:0000259" key="13">
    <source>
        <dbReference type="Pfam" id="PF11838"/>
    </source>
</evidence>
<keyword evidence="4 9" id="KW-0479">Metal-binding</keyword>
<dbReference type="Gene3D" id="2.60.40.1730">
    <property type="entry name" value="tricorn interacting facor f3 domain"/>
    <property type="match status" value="1"/>
</dbReference>
<evidence type="ECO:0000256" key="5">
    <source>
        <dbReference type="ARBA" id="ARBA00022801"/>
    </source>
</evidence>
<dbReference type="Pfam" id="PF01433">
    <property type="entry name" value="Peptidase_M1"/>
    <property type="match status" value="1"/>
</dbReference>
<dbReference type="PRINTS" id="PR00756">
    <property type="entry name" value="ALADIPTASE"/>
</dbReference>
<dbReference type="InterPro" id="IPR050344">
    <property type="entry name" value="Peptidase_M1_aminopeptidases"/>
</dbReference>
<name>A0AAD7C822_9AGAR</name>
<dbReference type="GO" id="GO:0006508">
    <property type="term" value="P:proteolysis"/>
    <property type="evidence" value="ECO:0007669"/>
    <property type="project" value="UniProtKB-KW"/>
</dbReference>
<keyword evidence="2 11" id="KW-0031">Aminopeptidase</keyword>
<dbReference type="GO" id="GO:0070006">
    <property type="term" value="F:metalloaminopeptidase activity"/>
    <property type="evidence" value="ECO:0007669"/>
    <property type="project" value="TreeGrafter"/>
</dbReference>
<evidence type="ECO:0000256" key="6">
    <source>
        <dbReference type="ARBA" id="ARBA00022833"/>
    </source>
</evidence>
<evidence type="ECO:0000259" key="14">
    <source>
        <dbReference type="Pfam" id="PF17900"/>
    </source>
</evidence>
<evidence type="ECO:0000256" key="8">
    <source>
        <dbReference type="PIRSR" id="PIRSR634016-1"/>
    </source>
</evidence>
<organism evidence="15 16">
    <name type="scientific">Roridomyces roridus</name>
    <dbReference type="NCBI Taxonomy" id="1738132"/>
    <lineage>
        <taxon>Eukaryota</taxon>
        <taxon>Fungi</taxon>
        <taxon>Dikarya</taxon>
        <taxon>Basidiomycota</taxon>
        <taxon>Agaricomycotina</taxon>
        <taxon>Agaricomycetes</taxon>
        <taxon>Agaricomycetidae</taxon>
        <taxon>Agaricales</taxon>
        <taxon>Marasmiineae</taxon>
        <taxon>Mycenaceae</taxon>
        <taxon>Roridomyces</taxon>
    </lineage>
</organism>
<feature type="active site" description="Proton acceptor" evidence="8">
    <location>
        <position position="322"/>
    </location>
</feature>
<evidence type="ECO:0000256" key="1">
    <source>
        <dbReference type="ARBA" id="ARBA00010136"/>
    </source>
</evidence>
<dbReference type="GO" id="GO:0005615">
    <property type="term" value="C:extracellular space"/>
    <property type="evidence" value="ECO:0007669"/>
    <property type="project" value="TreeGrafter"/>
</dbReference>
<keyword evidence="7 11" id="KW-0482">Metalloprotease</keyword>
<dbReference type="InterPro" id="IPR042097">
    <property type="entry name" value="Aminopeptidase_N-like_N_sf"/>
</dbReference>
<dbReference type="EMBL" id="JARKIF010000004">
    <property type="protein sequence ID" value="KAJ7641728.1"/>
    <property type="molecule type" value="Genomic_DNA"/>
</dbReference>
<keyword evidence="5 11" id="KW-0378">Hydrolase</keyword>
<gene>
    <name evidence="15" type="ORF">FB45DRAFT_900877</name>
</gene>
<accession>A0AAD7C822</accession>
<dbReference type="SUPFAM" id="SSF55486">
    <property type="entry name" value="Metalloproteases ('zincins'), catalytic domain"/>
    <property type="match status" value="1"/>
</dbReference>
<evidence type="ECO:0000256" key="4">
    <source>
        <dbReference type="ARBA" id="ARBA00022723"/>
    </source>
</evidence>
<dbReference type="Gene3D" id="2.60.40.1910">
    <property type="match status" value="1"/>
</dbReference>
<feature type="binding site" evidence="9">
    <location>
        <position position="344"/>
    </location>
    <ligand>
        <name>Zn(2+)</name>
        <dbReference type="ChEBI" id="CHEBI:29105"/>
        <note>catalytic</note>
    </ligand>
</feature>
<dbReference type="InterPro" id="IPR045357">
    <property type="entry name" value="Aminopeptidase_N-like_N"/>
</dbReference>
<dbReference type="GO" id="GO:0016020">
    <property type="term" value="C:membrane"/>
    <property type="evidence" value="ECO:0007669"/>
    <property type="project" value="TreeGrafter"/>
</dbReference>
<feature type="site" description="Transition state stabilizer" evidence="10">
    <location>
        <position position="408"/>
    </location>
</feature>
<dbReference type="SUPFAM" id="SSF63737">
    <property type="entry name" value="Leukotriene A4 hydrolase N-terminal domain"/>
    <property type="match status" value="1"/>
</dbReference>
<proteinExistence type="inferred from homology"/>
<dbReference type="GO" id="GO:0008270">
    <property type="term" value="F:zinc ion binding"/>
    <property type="evidence" value="ECO:0007669"/>
    <property type="project" value="UniProtKB-UniRule"/>
</dbReference>
<feature type="domain" description="Aminopeptidase N-like N-terminal" evidence="14">
    <location>
        <begin position="14"/>
        <end position="209"/>
    </location>
</feature>
<dbReference type="CDD" id="cd09601">
    <property type="entry name" value="M1_APN-Q_like"/>
    <property type="match status" value="1"/>
</dbReference>
<comment type="similarity">
    <text evidence="1 11">Belongs to the peptidase M1 family.</text>
</comment>
<evidence type="ECO:0000259" key="12">
    <source>
        <dbReference type="Pfam" id="PF01433"/>
    </source>
</evidence>
<dbReference type="InterPro" id="IPR024571">
    <property type="entry name" value="ERAP1-like_C_dom"/>
</dbReference>
<dbReference type="InterPro" id="IPR014782">
    <property type="entry name" value="Peptidase_M1_dom"/>
</dbReference>
<keyword evidence="6 9" id="KW-0862">Zinc</keyword>
<dbReference type="PANTHER" id="PTHR11533">
    <property type="entry name" value="PROTEASE M1 ZINC METALLOPROTEASE"/>
    <property type="match status" value="1"/>
</dbReference>
<evidence type="ECO:0000256" key="9">
    <source>
        <dbReference type="PIRSR" id="PIRSR634016-3"/>
    </source>
</evidence>
<reference evidence="15" key="1">
    <citation type="submission" date="2023-03" db="EMBL/GenBank/DDBJ databases">
        <title>Massive genome expansion in bonnet fungi (Mycena s.s.) driven by repeated elements and novel gene families across ecological guilds.</title>
        <authorList>
            <consortium name="Lawrence Berkeley National Laboratory"/>
            <person name="Harder C.B."/>
            <person name="Miyauchi S."/>
            <person name="Viragh M."/>
            <person name="Kuo A."/>
            <person name="Thoen E."/>
            <person name="Andreopoulos B."/>
            <person name="Lu D."/>
            <person name="Skrede I."/>
            <person name="Drula E."/>
            <person name="Henrissat B."/>
            <person name="Morin E."/>
            <person name="Kohler A."/>
            <person name="Barry K."/>
            <person name="LaButti K."/>
            <person name="Morin E."/>
            <person name="Salamov A."/>
            <person name="Lipzen A."/>
            <person name="Mereny Z."/>
            <person name="Hegedus B."/>
            <person name="Baldrian P."/>
            <person name="Stursova M."/>
            <person name="Weitz H."/>
            <person name="Taylor A."/>
            <person name="Grigoriev I.V."/>
            <person name="Nagy L.G."/>
            <person name="Martin F."/>
            <person name="Kauserud H."/>
        </authorList>
    </citation>
    <scope>NUCLEOTIDE SEQUENCE</scope>
    <source>
        <strain evidence="15">9284</strain>
    </source>
</reference>
<feature type="binding site" evidence="9">
    <location>
        <position position="321"/>
    </location>
    <ligand>
        <name>Zn(2+)</name>
        <dbReference type="ChEBI" id="CHEBI:29105"/>
        <note>catalytic</note>
    </ligand>
</feature>
<feature type="domain" description="ERAP1-like C-terminal" evidence="13">
    <location>
        <begin position="545"/>
        <end position="861"/>
    </location>
</feature>
<comment type="caution">
    <text evidence="15">The sequence shown here is derived from an EMBL/GenBank/DDBJ whole genome shotgun (WGS) entry which is preliminary data.</text>
</comment>
<evidence type="ECO:0000313" key="16">
    <source>
        <dbReference type="Proteomes" id="UP001221142"/>
    </source>
</evidence>
<dbReference type="InterPro" id="IPR027268">
    <property type="entry name" value="Peptidase_M4/M1_CTD_sf"/>
</dbReference>
<keyword evidence="3 11" id="KW-0645">Protease</keyword>
<comment type="cofactor">
    <cofactor evidence="9 11">
        <name>Zn(2+)</name>
        <dbReference type="ChEBI" id="CHEBI:29105"/>
    </cofactor>
    <text evidence="9 11">Binds 1 zinc ion per subunit.</text>
</comment>
<dbReference type="Gene3D" id="1.25.50.20">
    <property type="match status" value="1"/>
</dbReference>
<evidence type="ECO:0000256" key="10">
    <source>
        <dbReference type="PIRSR" id="PIRSR634016-4"/>
    </source>
</evidence>
<dbReference type="Proteomes" id="UP001221142">
    <property type="component" value="Unassembled WGS sequence"/>
</dbReference>
<sequence>MASQDKYRLPTNVKPRHYALTVWTDLKSQDFGGSVVVHLDILEETSTIVLNCSDDLDLGMAAILTGGQQWQSTQLVEKDAGRLTVQSPSALPAGSEVQLKIDFNAKLRGSMNGYYKSAWQRDGKTEFYALTHFQPIDARAAFPCWDEPALKASFTVTMISHLDTVNISNMPATSEDAYDATTSDFTGLSKDVQWKITKFQESPPMSTYLVAFANGPFEYKERLVEMPLSGRTVPLRVYATPDIVEQTQFCLDETAKVLPLYEAIFDIEYPLPKLDTLLASDFDMGAMENWGLITGRKSVYMVDPNKRDFSARRGAARVQAHETAHMWFGNITTMQWWDNLYLNEAFATFIGEDIMLTRTHPEWKVSTAFITSHFNQALNLDAKRSSHPIEVECPDANFLNQIFDSLSYSKGAAVLRMLANHVGEDKFLKGVSLYLKAHLYGNTVTRDLWDGISEATGQDIPRIMNNWVTEIGFPLITVTESPNGIHVRQDRFLDSGLPKEEENKTIWSVPLEILTVDKNGQVHIDKTALLTEREKSLPVDTSGTFKLNAGTMGTYRVLYTPDRLSKIAKEATKDNSALSLKDRIGLIYDIAALSTAGLTPLSSLFSLVDIWRNETNYMVWNSAWTNIMVVIHAFSAAVEIRDRLRAFGRSLFLPLVQRLGYDFPDGEDLETAQLRKTAINASAHGRDESVKQELLARFADYMKSGTYERIPADIRMITFTNAARYGGAEEFKALFKIIENPLNAAASDAAIHAVGATENLDHINEIVEYMKTKARDQDVVSFCFGMAENTVAHGHLSRFYKDNYDALSKRFATNSMHKYLVQACFDCGSTEHEYKDVEEFHKDKDVSRYSMALSQVLETIRTKIDYIERSREDLSRWLIGWEERSK</sequence>
<dbReference type="AlphaFoldDB" id="A0AAD7C822"/>
<dbReference type="Pfam" id="PF11838">
    <property type="entry name" value="ERAP1_C"/>
    <property type="match status" value="1"/>
</dbReference>
<dbReference type="InterPro" id="IPR001930">
    <property type="entry name" value="Peptidase_M1"/>
</dbReference>
<evidence type="ECO:0000256" key="11">
    <source>
        <dbReference type="RuleBase" id="RU364040"/>
    </source>
</evidence>
<dbReference type="GO" id="GO:0005737">
    <property type="term" value="C:cytoplasm"/>
    <property type="evidence" value="ECO:0007669"/>
    <property type="project" value="TreeGrafter"/>
</dbReference>
<dbReference type="InterPro" id="IPR034016">
    <property type="entry name" value="M1_APN-typ"/>
</dbReference>
<evidence type="ECO:0000256" key="2">
    <source>
        <dbReference type="ARBA" id="ARBA00022438"/>
    </source>
</evidence>
<keyword evidence="16" id="KW-1185">Reference proteome</keyword>
<evidence type="ECO:0000256" key="3">
    <source>
        <dbReference type="ARBA" id="ARBA00022670"/>
    </source>
</evidence>
<dbReference type="GO" id="GO:0043171">
    <property type="term" value="P:peptide catabolic process"/>
    <property type="evidence" value="ECO:0007669"/>
    <property type="project" value="TreeGrafter"/>
</dbReference>
<dbReference type="Pfam" id="PF17900">
    <property type="entry name" value="Peptidase_M1_N"/>
    <property type="match status" value="1"/>
</dbReference>
<dbReference type="Gene3D" id="1.10.390.10">
    <property type="entry name" value="Neutral Protease Domain 2"/>
    <property type="match status" value="1"/>
</dbReference>
<dbReference type="GO" id="GO:0042277">
    <property type="term" value="F:peptide binding"/>
    <property type="evidence" value="ECO:0007669"/>
    <property type="project" value="TreeGrafter"/>
</dbReference>
<feature type="binding site" evidence="9">
    <location>
        <position position="325"/>
    </location>
    <ligand>
        <name>Zn(2+)</name>
        <dbReference type="ChEBI" id="CHEBI:29105"/>
        <note>catalytic</note>
    </ligand>
</feature>